<dbReference type="PANTHER" id="PTHR15629:SF8">
    <property type="entry name" value="DUF500 DOMAIN PROTEIN (AFU_ORTHOLOGUE AFUA_5G07310)"/>
    <property type="match status" value="1"/>
</dbReference>
<dbReference type="Pfam" id="PF04366">
    <property type="entry name" value="Ysc84"/>
    <property type="match status" value="1"/>
</dbReference>
<dbReference type="PANTHER" id="PTHR15629">
    <property type="entry name" value="SH3YL1 PROTEIN"/>
    <property type="match status" value="1"/>
</dbReference>
<evidence type="ECO:0000313" key="2">
    <source>
        <dbReference type="EMBL" id="CAH0050787.1"/>
    </source>
</evidence>
<reference evidence="2" key="1">
    <citation type="submission" date="2021-10" db="EMBL/GenBank/DDBJ databases">
        <authorList>
            <person name="Piombo E."/>
        </authorList>
    </citation>
    <scope>NUCLEOTIDE SEQUENCE</scope>
</reference>
<dbReference type="EMBL" id="CABFOC020000038">
    <property type="protein sequence ID" value="CAH0050787.1"/>
    <property type="molecule type" value="Genomic_DNA"/>
</dbReference>
<sequence>MGSSKASGLAKDCESAAKTLKTFIAVPYPATVQDFLIANKRLDEGNVPKEAIANAQGLAIFSGFRAAMAFAGSGGSGIVIARLPDGSWSPPSAFSVKSGGIGLAYGLDVYDCLCVLNTKASVEAYTKAEVELGTNLAVAAGPVGATAQFKELKPVWTYTRTHGLYGGLTIDGTSIKERPERNAEFYGSKVTAGQILHGEVQAPAEAFEHTAKLVKVLQSVE</sequence>
<dbReference type="AlphaFoldDB" id="A0A9N9Z855"/>
<keyword evidence="3" id="KW-1185">Reference proteome</keyword>
<dbReference type="Proteomes" id="UP000775872">
    <property type="component" value="Unassembled WGS sequence"/>
</dbReference>
<evidence type="ECO:0000259" key="1">
    <source>
        <dbReference type="Pfam" id="PF04366"/>
    </source>
</evidence>
<organism evidence="2 3">
    <name type="scientific">Clonostachys solani</name>
    <dbReference type="NCBI Taxonomy" id="160281"/>
    <lineage>
        <taxon>Eukaryota</taxon>
        <taxon>Fungi</taxon>
        <taxon>Dikarya</taxon>
        <taxon>Ascomycota</taxon>
        <taxon>Pezizomycotina</taxon>
        <taxon>Sordariomycetes</taxon>
        <taxon>Hypocreomycetidae</taxon>
        <taxon>Hypocreales</taxon>
        <taxon>Bionectriaceae</taxon>
        <taxon>Clonostachys</taxon>
    </lineage>
</organism>
<accession>A0A9N9Z855</accession>
<dbReference type="InterPro" id="IPR051702">
    <property type="entry name" value="SH3_domain_YSC84-like"/>
</dbReference>
<dbReference type="OrthoDB" id="10255128at2759"/>
<comment type="caution">
    <text evidence="2">The sequence shown here is derived from an EMBL/GenBank/DDBJ whole genome shotgun (WGS) entry which is preliminary data.</text>
</comment>
<gene>
    <name evidence="2" type="ORF">CSOL1703_00014030</name>
</gene>
<proteinExistence type="predicted"/>
<dbReference type="InterPro" id="IPR007461">
    <property type="entry name" value="Ysc84_actin-binding"/>
</dbReference>
<name>A0A9N9Z855_9HYPO</name>
<protein>
    <recommendedName>
        <fullName evidence="1">Ysc84 actin-binding domain-containing protein</fullName>
    </recommendedName>
</protein>
<dbReference type="GO" id="GO:0035091">
    <property type="term" value="F:phosphatidylinositol binding"/>
    <property type="evidence" value="ECO:0007669"/>
    <property type="project" value="TreeGrafter"/>
</dbReference>
<evidence type="ECO:0000313" key="3">
    <source>
        <dbReference type="Proteomes" id="UP000775872"/>
    </source>
</evidence>
<feature type="domain" description="Ysc84 actin-binding" evidence="1">
    <location>
        <begin position="98"/>
        <end position="217"/>
    </location>
</feature>